<feature type="domain" description="S5 DRBM" evidence="9">
    <location>
        <begin position="46"/>
        <end position="107"/>
    </location>
</feature>
<dbReference type="AlphaFoldDB" id="G1Q047"/>
<dbReference type="InterPro" id="IPR014721">
    <property type="entry name" value="Ribsml_uS5_D2-typ_fold_subgr"/>
</dbReference>
<dbReference type="SUPFAM" id="SSF54768">
    <property type="entry name" value="dsRNA-binding domain-like"/>
    <property type="match status" value="1"/>
</dbReference>
<keyword evidence="3 7" id="KW-0687">Ribonucleoprotein</keyword>
<dbReference type="NCBIfam" id="TIGR01020">
    <property type="entry name" value="uS5_euk_arch"/>
    <property type="match status" value="1"/>
</dbReference>
<dbReference type="InterPro" id="IPR000851">
    <property type="entry name" value="Ribosomal_uS5"/>
</dbReference>
<dbReference type="GO" id="GO:0003723">
    <property type="term" value="F:RNA binding"/>
    <property type="evidence" value="ECO:0007669"/>
    <property type="project" value="InterPro"/>
</dbReference>
<reference evidence="10" key="2">
    <citation type="submission" date="2025-08" db="UniProtKB">
        <authorList>
            <consortium name="Ensembl"/>
        </authorList>
    </citation>
    <scope>IDENTIFICATION</scope>
</reference>
<dbReference type="SUPFAM" id="SSF54211">
    <property type="entry name" value="Ribosomal protein S5 domain 2-like"/>
    <property type="match status" value="1"/>
</dbReference>
<dbReference type="eggNOG" id="KOG0877">
    <property type="taxonomic scope" value="Eukaryota"/>
</dbReference>
<dbReference type="GeneTree" id="ENSGT00940000154326"/>
<evidence type="ECO:0000313" key="10">
    <source>
        <dbReference type="Ensembl" id="ENSMLUP00000017079.1"/>
    </source>
</evidence>
<evidence type="ECO:0000256" key="6">
    <source>
        <dbReference type="ARBA" id="ARBA00046587"/>
    </source>
</evidence>
<evidence type="ECO:0000256" key="7">
    <source>
        <dbReference type="PROSITE-ProRule" id="PRU00268"/>
    </source>
</evidence>
<reference evidence="10" key="3">
    <citation type="submission" date="2025-09" db="UniProtKB">
        <authorList>
            <consortium name="Ensembl"/>
        </authorList>
    </citation>
    <scope>IDENTIFICATION</scope>
</reference>
<dbReference type="Gene3D" id="3.30.230.10">
    <property type="match status" value="1"/>
</dbReference>
<dbReference type="InterPro" id="IPR020568">
    <property type="entry name" value="Ribosomal_Su5_D2-typ_SF"/>
</dbReference>
<evidence type="ECO:0000256" key="4">
    <source>
        <dbReference type="ARBA" id="ARBA00035255"/>
    </source>
</evidence>
<dbReference type="Pfam" id="PF00333">
    <property type="entry name" value="Ribosomal_S5"/>
    <property type="match status" value="1"/>
</dbReference>
<protein>
    <recommendedName>
        <fullName evidence="4">Small ribosomal subunit protein uS5</fullName>
    </recommendedName>
    <alternativeName>
        <fullName evidence="5">40S ribosomal protein S2</fullName>
    </alternativeName>
</protein>
<evidence type="ECO:0000313" key="11">
    <source>
        <dbReference type="Proteomes" id="UP000001074"/>
    </source>
</evidence>
<dbReference type="HOGENOM" id="CLU_065898_0_3_1"/>
<dbReference type="STRING" id="59463.ENSMLUP00000017079"/>
<evidence type="ECO:0000256" key="5">
    <source>
        <dbReference type="ARBA" id="ARBA00035407"/>
    </source>
</evidence>
<evidence type="ECO:0000256" key="1">
    <source>
        <dbReference type="ARBA" id="ARBA00008945"/>
    </source>
</evidence>
<organism evidence="10 11">
    <name type="scientific">Myotis lucifugus</name>
    <name type="common">Little brown bat</name>
    <dbReference type="NCBI Taxonomy" id="59463"/>
    <lineage>
        <taxon>Eukaryota</taxon>
        <taxon>Metazoa</taxon>
        <taxon>Chordata</taxon>
        <taxon>Craniata</taxon>
        <taxon>Vertebrata</taxon>
        <taxon>Euteleostomi</taxon>
        <taxon>Mammalia</taxon>
        <taxon>Eutheria</taxon>
        <taxon>Laurasiatheria</taxon>
        <taxon>Chiroptera</taxon>
        <taxon>Yangochiroptera</taxon>
        <taxon>Vespertilionidae</taxon>
        <taxon>Myotis</taxon>
    </lineage>
</organism>
<dbReference type="InterPro" id="IPR013810">
    <property type="entry name" value="Ribosomal_uS5_N"/>
</dbReference>
<comment type="similarity">
    <text evidence="1 8">Belongs to the universal ribosomal protein uS5 family.</text>
</comment>
<keyword evidence="2 7" id="KW-0689">Ribosomal protein</keyword>
<proteinExistence type="inferred from homology"/>
<dbReference type="GO" id="GO:0022627">
    <property type="term" value="C:cytosolic small ribosomal subunit"/>
    <property type="evidence" value="ECO:0007669"/>
    <property type="project" value="TreeGrafter"/>
</dbReference>
<dbReference type="FunFam" id="3.30.160.20:FF:000133">
    <property type="entry name" value="40S ribosomal protein S2"/>
    <property type="match status" value="1"/>
</dbReference>
<evidence type="ECO:0000259" key="9">
    <source>
        <dbReference type="PROSITE" id="PS50881"/>
    </source>
</evidence>
<dbReference type="GO" id="GO:0003735">
    <property type="term" value="F:structural constituent of ribosome"/>
    <property type="evidence" value="ECO:0007669"/>
    <property type="project" value="UniProtKB-UniRule"/>
</dbReference>
<sequence>AEIKDWTPITKPGRLVNDMIKSLEEICHFSLLIKESIIDFFLEALLKVEALKIMYMQKQTHGQRTWFKAFVVFVDYGHVSLGVKCSKEVATAVCGVIILAKLSVVPVQGGYQGNKIGKSHTVPCKVTGHCGSVLVASSLPPRATGIDSAAVPKKLLLLASIHNCYTSSRRCTASLGNFAEATFEAISKTYSCLTPDPWKETMFTKSPYQELTDHLVKIHTKVFVQRIRAPAVATT</sequence>
<dbReference type="PANTHER" id="PTHR13718">
    <property type="entry name" value="RIBOSOMAL S SUBUNIT"/>
    <property type="match status" value="1"/>
</dbReference>
<dbReference type="PANTHER" id="PTHR13718:SF4">
    <property type="entry name" value="40S RIBOSOMAL PROTEIN S2"/>
    <property type="match status" value="1"/>
</dbReference>
<dbReference type="PROSITE" id="PS50881">
    <property type="entry name" value="S5_DSRBD"/>
    <property type="match status" value="1"/>
</dbReference>
<dbReference type="Proteomes" id="UP000001074">
    <property type="component" value="Unassembled WGS sequence"/>
</dbReference>
<dbReference type="Gene3D" id="3.30.160.20">
    <property type="match status" value="1"/>
</dbReference>
<dbReference type="InterPro" id="IPR005711">
    <property type="entry name" value="Ribosomal_uS5_euk/arc"/>
</dbReference>
<evidence type="ECO:0000256" key="3">
    <source>
        <dbReference type="ARBA" id="ARBA00023274"/>
    </source>
</evidence>
<reference evidence="10 11" key="1">
    <citation type="journal article" date="2011" name="Nature">
        <title>A high-resolution map of human evolutionary constraint using 29 mammals.</title>
        <authorList>
            <person name="Lindblad-Toh K."/>
            <person name="Garber M."/>
            <person name="Zuk O."/>
            <person name="Lin M.F."/>
            <person name="Parker B.J."/>
            <person name="Washietl S."/>
            <person name="Kheradpour P."/>
            <person name="Ernst J."/>
            <person name="Jordan G."/>
            <person name="Mauceli E."/>
            <person name="Ward L.D."/>
            <person name="Lowe C.B."/>
            <person name="Holloway A.K."/>
            <person name="Clamp M."/>
            <person name="Gnerre S."/>
            <person name="Alfoldi J."/>
            <person name="Beal K."/>
            <person name="Chang J."/>
            <person name="Clawson H."/>
            <person name="Cuff J."/>
            <person name="Di Palma F."/>
            <person name="Fitzgerald S."/>
            <person name="Flicek P."/>
            <person name="Guttman M."/>
            <person name="Hubisz M.J."/>
            <person name="Jaffe D.B."/>
            <person name="Jungreis I."/>
            <person name="Kent W.J."/>
            <person name="Kostka D."/>
            <person name="Lara M."/>
            <person name="Martins A.L."/>
            <person name="Massingham T."/>
            <person name="Moltke I."/>
            <person name="Raney B.J."/>
            <person name="Rasmussen M.D."/>
            <person name="Robinson J."/>
            <person name="Stark A."/>
            <person name="Vilella A.J."/>
            <person name="Wen J."/>
            <person name="Xie X."/>
            <person name="Zody M.C."/>
            <person name="Baldwin J."/>
            <person name="Bloom T."/>
            <person name="Chin C.W."/>
            <person name="Heiman D."/>
            <person name="Nicol R."/>
            <person name="Nusbaum C."/>
            <person name="Young S."/>
            <person name="Wilkinson J."/>
            <person name="Worley K.C."/>
            <person name="Kovar C.L."/>
            <person name="Muzny D.M."/>
            <person name="Gibbs R.A."/>
            <person name="Cree A."/>
            <person name="Dihn H.H."/>
            <person name="Fowler G."/>
            <person name="Jhangiani S."/>
            <person name="Joshi V."/>
            <person name="Lee S."/>
            <person name="Lewis L.R."/>
            <person name="Nazareth L.V."/>
            <person name="Okwuonu G."/>
            <person name="Santibanez J."/>
            <person name="Warren W.C."/>
            <person name="Mardis E.R."/>
            <person name="Weinstock G.M."/>
            <person name="Wilson R.K."/>
            <person name="Delehaunty K."/>
            <person name="Dooling D."/>
            <person name="Fronik C."/>
            <person name="Fulton L."/>
            <person name="Fulton B."/>
            <person name="Graves T."/>
            <person name="Minx P."/>
            <person name="Sodergren E."/>
            <person name="Birney E."/>
            <person name="Margulies E.H."/>
            <person name="Herrero J."/>
            <person name="Green E.D."/>
            <person name="Haussler D."/>
            <person name="Siepel A."/>
            <person name="Goldman N."/>
            <person name="Pollard K.S."/>
            <person name="Pedersen J.S."/>
            <person name="Lander E.S."/>
            <person name="Kellis M."/>
        </authorList>
    </citation>
    <scope>NUCLEOTIDE SEQUENCE [LARGE SCALE GENOMIC DNA]</scope>
</reference>
<accession>G1Q047</accession>
<dbReference type="Pfam" id="PF03719">
    <property type="entry name" value="Ribosomal_S5_C"/>
    <property type="match status" value="1"/>
</dbReference>
<keyword evidence="11" id="KW-1185">Reference proteome</keyword>
<evidence type="ECO:0000256" key="2">
    <source>
        <dbReference type="ARBA" id="ARBA00022980"/>
    </source>
</evidence>
<dbReference type="Ensembl" id="ENSMLUT00000026146.1">
    <property type="protein sequence ID" value="ENSMLUP00000017079.1"/>
    <property type="gene ID" value="ENSMLUG00000029122.1"/>
</dbReference>
<dbReference type="InterPro" id="IPR005324">
    <property type="entry name" value="Ribosomal_uS5_C"/>
</dbReference>
<name>G1Q047_MYOLU</name>
<dbReference type="EMBL" id="AAPE02037955">
    <property type="status" value="NOT_ANNOTATED_CDS"/>
    <property type="molecule type" value="Genomic_DNA"/>
</dbReference>
<dbReference type="FunFam" id="3.30.230.10:FF:000004">
    <property type="entry name" value="40S ribosomal protein S2"/>
    <property type="match status" value="1"/>
</dbReference>
<evidence type="ECO:0000256" key="8">
    <source>
        <dbReference type="RuleBase" id="RU003823"/>
    </source>
</evidence>
<comment type="subunit">
    <text evidence="6">Component of the small ribosomal subunit. Interacts with zinc finger protein ZNF277 (via zinc-finger domains); the interaction is direct; the interaction is extra-ribosomal. Interaction with ZNF277 competes with the binding of RPS2 to protein arginine methyltransferase PRMT3.</text>
</comment>
<dbReference type="InParanoid" id="G1Q047"/>
<dbReference type="GO" id="GO:0006412">
    <property type="term" value="P:translation"/>
    <property type="evidence" value="ECO:0007669"/>
    <property type="project" value="InterPro"/>
</dbReference>